<name>A0A0N5B1K7_9BILA</name>
<protein>
    <submittedName>
        <fullName evidence="3">Secreted protein</fullName>
    </submittedName>
</protein>
<dbReference type="WBParaSite" id="SMUV_0001117501-mRNA-1">
    <property type="protein sequence ID" value="SMUV_0001117501-mRNA-1"/>
    <property type="gene ID" value="SMUV_0001117501"/>
</dbReference>
<sequence>AGFSSRFTSGTAISGITISGITISGITISGILISGITISGILISGITISGITISGILISGTFIATSSKARAMASGKSNTASSTSATRGNTEATAALIISGRASVRSPTMMPGKVITTSVSSSKPGSTIDSPSASAISPGSVFIAFPMERTDARIFPSVEDRSPTAAEIFPIVACILLIASRVSFPCWMISSWFFS</sequence>
<feature type="transmembrane region" description="Helical" evidence="1">
    <location>
        <begin position="12"/>
        <end position="35"/>
    </location>
</feature>
<dbReference type="Proteomes" id="UP000046393">
    <property type="component" value="Unplaced"/>
</dbReference>
<organism evidence="2 3">
    <name type="scientific">Syphacia muris</name>
    <dbReference type="NCBI Taxonomy" id="451379"/>
    <lineage>
        <taxon>Eukaryota</taxon>
        <taxon>Metazoa</taxon>
        <taxon>Ecdysozoa</taxon>
        <taxon>Nematoda</taxon>
        <taxon>Chromadorea</taxon>
        <taxon>Rhabditida</taxon>
        <taxon>Spirurina</taxon>
        <taxon>Oxyuridomorpha</taxon>
        <taxon>Oxyuroidea</taxon>
        <taxon>Oxyuridae</taxon>
        <taxon>Syphacia</taxon>
    </lineage>
</organism>
<keyword evidence="1" id="KW-0472">Membrane</keyword>
<evidence type="ECO:0000313" key="2">
    <source>
        <dbReference type="Proteomes" id="UP000046393"/>
    </source>
</evidence>
<proteinExistence type="predicted"/>
<accession>A0A0N5B1K7</accession>
<reference evidence="3" key="1">
    <citation type="submission" date="2017-02" db="UniProtKB">
        <authorList>
            <consortium name="WormBaseParasite"/>
        </authorList>
    </citation>
    <scope>IDENTIFICATION</scope>
</reference>
<keyword evidence="2" id="KW-1185">Reference proteome</keyword>
<keyword evidence="1" id="KW-0812">Transmembrane</keyword>
<dbReference type="InterPro" id="IPR011050">
    <property type="entry name" value="Pectin_lyase_fold/virulence"/>
</dbReference>
<feature type="transmembrane region" description="Helical" evidence="1">
    <location>
        <begin position="41"/>
        <end position="64"/>
    </location>
</feature>
<dbReference type="AlphaFoldDB" id="A0A0N5B1K7"/>
<evidence type="ECO:0000256" key="1">
    <source>
        <dbReference type="SAM" id="Phobius"/>
    </source>
</evidence>
<dbReference type="SUPFAM" id="SSF51126">
    <property type="entry name" value="Pectin lyase-like"/>
    <property type="match status" value="1"/>
</dbReference>
<keyword evidence="1" id="KW-1133">Transmembrane helix</keyword>
<evidence type="ECO:0000313" key="3">
    <source>
        <dbReference type="WBParaSite" id="SMUV_0001117501-mRNA-1"/>
    </source>
</evidence>